<accession>A0A147BLQ2</accession>
<organism evidence="1">
    <name type="scientific">Ixodes ricinus</name>
    <name type="common">Common tick</name>
    <name type="synonym">Acarus ricinus</name>
    <dbReference type="NCBI Taxonomy" id="34613"/>
    <lineage>
        <taxon>Eukaryota</taxon>
        <taxon>Metazoa</taxon>
        <taxon>Ecdysozoa</taxon>
        <taxon>Arthropoda</taxon>
        <taxon>Chelicerata</taxon>
        <taxon>Arachnida</taxon>
        <taxon>Acari</taxon>
        <taxon>Parasitiformes</taxon>
        <taxon>Ixodida</taxon>
        <taxon>Ixodoidea</taxon>
        <taxon>Ixodidae</taxon>
        <taxon>Ixodinae</taxon>
        <taxon>Ixodes</taxon>
    </lineage>
</organism>
<reference evidence="1" key="1">
    <citation type="journal article" date="2018" name="PLoS Negl. Trop. Dis.">
        <title>Sialome diversity of ticks revealed by RNAseq of single tick salivary glands.</title>
        <authorList>
            <person name="Perner J."/>
            <person name="Kropackova S."/>
            <person name="Kopacek P."/>
            <person name="Ribeiro J.M."/>
        </authorList>
    </citation>
    <scope>NUCLEOTIDE SEQUENCE</scope>
    <source>
        <strain evidence="1">Siblings of single egg batch collected in Ceske Budejovice</strain>
        <tissue evidence="1">Salivary glands</tissue>
    </source>
</reference>
<dbReference type="EMBL" id="GEGO01003684">
    <property type="protein sequence ID" value="JAR91720.1"/>
    <property type="molecule type" value="Transcribed_RNA"/>
</dbReference>
<dbReference type="AlphaFoldDB" id="A0A147BLQ2"/>
<proteinExistence type="predicted"/>
<protein>
    <submittedName>
        <fullName evidence="1">Putative secreted protein</fullName>
    </submittedName>
</protein>
<sequence length="70" mass="8111">MARCLMVCKLKTLPCLFPLLNSVHGVYQNSFANFLTFSAFPSLFYKYFLKRRHAKEDAAIFSCLGLERKN</sequence>
<name>A0A147BLQ2_IXORI</name>
<evidence type="ECO:0000313" key="1">
    <source>
        <dbReference type="EMBL" id="JAR91720.1"/>
    </source>
</evidence>